<name>A0A7I8LG33_SPIIN</name>
<evidence type="ECO:0000256" key="2">
    <source>
        <dbReference type="SAM" id="MobiDB-lite"/>
    </source>
</evidence>
<dbReference type="PANTHER" id="PTHR33222">
    <property type="match status" value="1"/>
</dbReference>
<evidence type="ECO:0000313" key="6">
    <source>
        <dbReference type="Proteomes" id="UP000663760"/>
    </source>
</evidence>
<keyword evidence="3" id="KW-1133">Transmembrane helix</keyword>
<dbReference type="EMBL" id="LR746278">
    <property type="protein sequence ID" value="CAA7408989.1"/>
    <property type="molecule type" value="Genomic_DNA"/>
</dbReference>
<evidence type="ECO:0000256" key="3">
    <source>
        <dbReference type="SAM" id="Phobius"/>
    </source>
</evidence>
<feature type="domain" description="Cyanobacterial aminoacyl-tRNA synthetase CAAD" evidence="4">
    <location>
        <begin position="138"/>
        <end position="221"/>
    </location>
</feature>
<dbReference type="AlphaFoldDB" id="A0A7I8LG33"/>
<comment type="subcellular location">
    <subcellularLocation>
        <location evidence="1">Membrane</location>
        <topology evidence="1">Multi-pass membrane protein</topology>
    </subcellularLocation>
</comment>
<evidence type="ECO:0000256" key="1">
    <source>
        <dbReference type="ARBA" id="ARBA00004141"/>
    </source>
</evidence>
<evidence type="ECO:0000313" key="5">
    <source>
        <dbReference type="EMBL" id="CAA7408989.1"/>
    </source>
</evidence>
<feature type="compositionally biased region" description="Basic residues" evidence="2">
    <location>
        <begin position="31"/>
        <end position="41"/>
    </location>
</feature>
<dbReference type="GO" id="GO:0009535">
    <property type="term" value="C:chloroplast thylakoid membrane"/>
    <property type="evidence" value="ECO:0007669"/>
    <property type="project" value="TreeGrafter"/>
</dbReference>
<dbReference type="Proteomes" id="UP000663760">
    <property type="component" value="Chromosome 15"/>
</dbReference>
<feature type="transmembrane region" description="Helical" evidence="3">
    <location>
        <begin position="150"/>
        <end position="172"/>
    </location>
</feature>
<keyword evidence="6" id="KW-1185">Reference proteome</keyword>
<gene>
    <name evidence="5" type="ORF">SI8410_15019667</name>
</gene>
<dbReference type="InterPro" id="IPR033344">
    <property type="entry name" value="CURT1"/>
</dbReference>
<reference evidence="5" key="1">
    <citation type="submission" date="2020-02" db="EMBL/GenBank/DDBJ databases">
        <authorList>
            <person name="Scholz U."/>
            <person name="Mascher M."/>
            <person name="Fiebig A."/>
        </authorList>
    </citation>
    <scope>NUCLEOTIDE SEQUENCE</scope>
</reference>
<feature type="transmembrane region" description="Helical" evidence="3">
    <location>
        <begin position="178"/>
        <end position="196"/>
    </location>
</feature>
<keyword evidence="3" id="KW-0812">Transmembrane</keyword>
<dbReference type="PANTHER" id="PTHR33222:SF9">
    <property type="entry name" value="PROTEIN CURVATURE THYLAKOID 1B, CHLOROPLASTIC"/>
    <property type="match status" value="1"/>
</dbReference>
<organism evidence="5 6">
    <name type="scientific">Spirodela intermedia</name>
    <name type="common">Intermediate duckweed</name>
    <dbReference type="NCBI Taxonomy" id="51605"/>
    <lineage>
        <taxon>Eukaryota</taxon>
        <taxon>Viridiplantae</taxon>
        <taxon>Streptophyta</taxon>
        <taxon>Embryophyta</taxon>
        <taxon>Tracheophyta</taxon>
        <taxon>Spermatophyta</taxon>
        <taxon>Magnoliopsida</taxon>
        <taxon>Liliopsida</taxon>
        <taxon>Araceae</taxon>
        <taxon>Lemnoideae</taxon>
        <taxon>Spirodela</taxon>
    </lineage>
</organism>
<dbReference type="Pfam" id="PF14159">
    <property type="entry name" value="CAAD"/>
    <property type="match status" value="1"/>
</dbReference>
<evidence type="ECO:0000259" key="4">
    <source>
        <dbReference type="Pfam" id="PF14159"/>
    </source>
</evidence>
<proteinExistence type="predicted"/>
<protein>
    <recommendedName>
        <fullName evidence="4">Cyanobacterial aminoacyl-tRNA synthetase CAAD domain-containing protein</fullName>
    </recommendedName>
</protein>
<dbReference type="OrthoDB" id="2014299at2759"/>
<accession>A0A7I8LG33</accession>
<keyword evidence="3" id="KW-0472">Membrane</keyword>
<sequence>MRRSHVSIIRIGELGGWLLPLPLPLPQPRAATKKKKRTGRRRAPENHSPSPSSAMAASAATLAFTSPSAPVEGRNLSTRPLLPASHRVILPSFRRSYCRRAARHVIAMASDESLTRTRSAAGEGPGEGSTDLPDVVITLQDTWNKVEDKYAIAILAFSGVVALWVSTGMVSAIDRLPVLPGVLELVGIGYTGWFVYQNLVFKPDREALLEKIKGAYNDITGSK</sequence>
<feature type="region of interest" description="Disordered" evidence="2">
    <location>
        <begin position="28"/>
        <end position="58"/>
    </location>
</feature>
<dbReference type="InterPro" id="IPR025564">
    <property type="entry name" value="CAAD_dom"/>
</dbReference>
<feature type="compositionally biased region" description="Low complexity" evidence="2">
    <location>
        <begin position="48"/>
        <end position="58"/>
    </location>
</feature>